<feature type="domain" description="O-antigen ligase-related" evidence="7">
    <location>
        <begin position="236"/>
        <end position="374"/>
    </location>
</feature>
<feature type="transmembrane region" description="Helical" evidence="6">
    <location>
        <begin position="69"/>
        <end position="86"/>
    </location>
</feature>
<evidence type="ECO:0000313" key="8">
    <source>
        <dbReference type="EMBL" id="PRH83411.1"/>
    </source>
</evidence>
<keyword evidence="3 6" id="KW-1133">Transmembrane helix</keyword>
<evidence type="ECO:0000256" key="4">
    <source>
        <dbReference type="ARBA" id="ARBA00023136"/>
    </source>
</evidence>
<feature type="transmembrane region" description="Helical" evidence="6">
    <location>
        <begin position="197"/>
        <end position="216"/>
    </location>
</feature>
<organism evidence="8 9">
    <name type="scientific">Arenimonas caeni</name>
    <dbReference type="NCBI Taxonomy" id="2058085"/>
    <lineage>
        <taxon>Bacteria</taxon>
        <taxon>Pseudomonadati</taxon>
        <taxon>Pseudomonadota</taxon>
        <taxon>Gammaproteobacteria</taxon>
        <taxon>Lysobacterales</taxon>
        <taxon>Lysobacteraceae</taxon>
        <taxon>Arenimonas</taxon>
    </lineage>
</organism>
<evidence type="ECO:0000256" key="6">
    <source>
        <dbReference type="SAM" id="Phobius"/>
    </source>
</evidence>
<evidence type="ECO:0000256" key="1">
    <source>
        <dbReference type="ARBA" id="ARBA00004141"/>
    </source>
</evidence>
<evidence type="ECO:0000256" key="2">
    <source>
        <dbReference type="ARBA" id="ARBA00022692"/>
    </source>
</evidence>
<feature type="transmembrane region" description="Helical" evidence="6">
    <location>
        <begin position="401"/>
        <end position="419"/>
    </location>
</feature>
<dbReference type="Pfam" id="PF04932">
    <property type="entry name" value="Wzy_C"/>
    <property type="match status" value="1"/>
</dbReference>
<dbReference type="AlphaFoldDB" id="A0A2P6MBR1"/>
<keyword evidence="4 6" id="KW-0472">Membrane</keyword>
<name>A0A2P6MBR1_9GAMM</name>
<keyword evidence="2 6" id="KW-0812">Transmembrane</keyword>
<accession>A0A2P6MBR1</accession>
<dbReference type="InterPro" id="IPR051533">
    <property type="entry name" value="WaaL-like"/>
</dbReference>
<reference evidence="8 9" key="1">
    <citation type="submission" date="2018-03" db="EMBL/GenBank/DDBJ databases">
        <title>Arenimonas caeni sp. nov., isolated from activated sludge.</title>
        <authorList>
            <person name="Liu H."/>
        </authorList>
    </citation>
    <scope>NUCLEOTIDE SEQUENCE [LARGE SCALE GENOMIC DNA]</scope>
    <source>
        <strain evidence="9">z29</strain>
    </source>
</reference>
<evidence type="ECO:0000256" key="5">
    <source>
        <dbReference type="SAM" id="MobiDB-lite"/>
    </source>
</evidence>
<keyword evidence="9" id="KW-1185">Reference proteome</keyword>
<dbReference type="PANTHER" id="PTHR37422:SF23">
    <property type="entry name" value="TEICHURONIC ACID BIOSYNTHESIS PROTEIN TUAE"/>
    <property type="match status" value="1"/>
</dbReference>
<feature type="transmembrane region" description="Helical" evidence="6">
    <location>
        <begin position="228"/>
        <end position="246"/>
    </location>
</feature>
<dbReference type="OrthoDB" id="9783389at2"/>
<dbReference type="InterPro" id="IPR007016">
    <property type="entry name" value="O-antigen_ligase-rel_domated"/>
</dbReference>
<dbReference type="GO" id="GO:0016020">
    <property type="term" value="C:membrane"/>
    <property type="evidence" value="ECO:0007669"/>
    <property type="project" value="UniProtKB-SubCell"/>
</dbReference>
<dbReference type="PANTHER" id="PTHR37422">
    <property type="entry name" value="TEICHURONIC ACID BIOSYNTHESIS PROTEIN TUAE"/>
    <property type="match status" value="1"/>
</dbReference>
<feature type="transmembrane region" description="Helical" evidence="6">
    <location>
        <begin position="252"/>
        <end position="270"/>
    </location>
</feature>
<dbReference type="Proteomes" id="UP000241736">
    <property type="component" value="Unassembled WGS sequence"/>
</dbReference>
<feature type="transmembrane region" description="Helical" evidence="6">
    <location>
        <begin position="368"/>
        <end position="389"/>
    </location>
</feature>
<comment type="subcellular location">
    <subcellularLocation>
        <location evidence="1">Membrane</location>
        <topology evidence="1">Multi-pass membrane protein</topology>
    </subcellularLocation>
</comment>
<evidence type="ECO:0000259" key="7">
    <source>
        <dbReference type="Pfam" id="PF04932"/>
    </source>
</evidence>
<protein>
    <recommendedName>
        <fullName evidence="7">O-antigen ligase-related domain-containing protein</fullName>
    </recommendedName>
</protein>
<feature type="region of interest" description="Disordered" evidence="5">
    <location>
        <begin position="445"/>
        <end position="465"/>
    </location>
</feature>
<sequence length="465" mass="48646">MIGRMLSHDLSARIQLPLAAAVLAGALVLGGGQGTPGDSAVQVLAQGLLALCLWRHGTGTGARLPRASWLAGLVLALPLLQLLPIPDALWLMPEARTGIAAELSAAGVDVPSRWSLVPLATERALHWLLPAVALFLAALQMEAAQRNTLLKLVVLGAAASVVLGLAQLAGGTESALRFYTITNPTEAVGFFANRNHLASLLAVALPLVVVGTARWLAKRDEMDARTLLGLVAGIGLVALLILGIAITLSRAGIVLGMVGLLISLPIVLGLRRRRRAGRALAAAVALGLTLAVQFALFGILQRLEKDPLEDARFQYLPVVESVAREHWPLGAGLGGFRRAFEAEDPSPIEPYVNHAHNDWAEVWLEAGWPGWALIGGAVAALLVSGWRVWRPGRSASPGQTAIARAAWLGLLLLALHSLGDYPLRKTAMLAVAGVLAGCVAGRAGREKAGLPGPGPARSLDPAFNP</sequence>
<feature type="transmembrane region" description="Helical" evidence="6">
    <location>
        <begin position="148"/>
        <end position="169"/>
    </location>
</feature>
<evidence type="ECO:0000256" key="3">
    <source>
        <dbReference type="ARBA" id="ARBA00022989"/>
    </source>
</evidence>
<proteinExistence type="predicted"/>
<comment type="caution">
    <text evidence="8">The sequence shown here is derived from an EMBL/GenBank/DDBJ whole genome shotgun (WGS) entry which is preliminary data.</text>
</comment>
<feature type="transmembrane region" description="Helical" evidence="6">
    <location>
        <begin position="279"/>
        <end position="300"/>
    </location>
</feature>
<gene>
    <name evidence="8" type="ORF">C6N40_01820</name>
</gene>
<evidence type="ECO:0000313" key="9">
    <source>
        <dbReference type="Proteomes" id="UP000241736"/>
    </source>
</evidence>
<dbReference type="EMBL" id="PVLF01000002">
    <property type="protein sequence ID" value="PRH83411.1"/>
    <property type="molecule type" value="Genomic_DNA"/>
</dbReference>